<dbReference type="VEuPathDB" id="FungiDB:MYCFIDRAFT_170590"/>
<protein>
    <submittedName>
        <fullName evidence="1">Uncharacterized protein</fullName>
    </submittedName>
</protein>
<evidence type="ECO:0000313" key="2">
    <source>
        <dbReference type="Proteomes" id="UP000016932"/>
    </source>
</evidence>
<dbReference type="AlphaFoldDB" id="N1Q880"/>
<keyword evidence="2" id="KW-1185">Reference proteome</keyword>
<proteinExistence type="predicted"/>
<accession>N1Q880</accession>
<dbReference type="GeneID" id="19332517"/>
<dbReference type="HOGENOM" id="CLU_1496868_0_0_1"/>
<organism evidence="1 2">
    <name type="scientific">Pseudocercospora fijiensis (strain CIRAD86)</name>
    <name type="common">Black leaf streak disease fungus</name>
    <name type="synonym">Mycosphaerella fijiensis</name>
    <dbReference type="NCBI Taxonomy" id="383855"/>
    <lineage>
        <taxon>Eukaryota</taxon>
        <taxon>Fungi</taxon>
        <taxon>Dikarya</taxon>
        <taxon>Ascomycota</taxon>
        <taxon>Pezizomycotina</taxon>
        <taxon>Dothideomycetes</taxon>
        <taxon>Dothideomycetidae</taxon>
        <taxon>Mycosphaerellales</taxon>
        <taxon>Mycosphaerellaceae</taxon>
        <taxon>Pseudocercospora</taxon>
    </lineage>
</organism>
<reference evidence="1 2" key="1">
    <citation type="journal article" date="2012" name="PLoS Pathog.">
        <title>Diverse lifestyles and strategies of plant pathogenesis encoded in the genomes of eighteen Dothideomycetes fungi.</title>
        <authorList>
            <person name="Ohm R.A."/>
            <person name="Feau N."/>
            <person name="Henrissat B."/>
            <person name="Schoch C.L."/>
            <person name="Horwitz B.A."/>
            <person name="Barry K.W."/>
            <person name="Condon B.J."/>
            <person name="Copeland A.C."/>
            <person name="Dhillon B."/>
            <person name="Glaser F."/>
            <person name="Hesse C.N."/>
            <person name="Kosti I."/>
            <person name="LaButti K."/>
            <person name="Lindquist E.A."/>
            <person name="Lucas S."/>
            <person name="Salamov A.A."/>
            <person name="Bradshaw R.E."/>
            <person name="Ciuffetti L."/>
            <person name="Hamelin R.C."/>
            <person name="Kema G.H.J."/>
            <person name="Lawrence C."/>
            <person name="Scott J.A."/>
            <person name="Spatafora J.W."/>
            <person name="Turgeon B.G."/>
            <person name="de Wit P.J.G.M."/>
            <person name="Zhong S."/>
            <person name="Goodwin S.B."/>
            <person name="Grigoriev I.V."/>
        </authorList>
    </citation>
    <scope>NUCLEOTIDE SEQUENCE [LARGE SCALE GENOMIC DNA]</scope>
    <source>
        <strain evidence="1 2">CIRAD86</strain>
    </source>
</reference>
<gene>
    <name evidence="1" type="ORF">MYCFIDRAFT_170590</name>
</gene>
<name>N1Q880_PSEFD</name>
<dbReference type="RefSeq" id="XP_007921849.1">
    <property type="nucleotide sequence ID" value="XM_007923658.1"/>
</dbReference>
<sequence length="180" mass="20048">MRALVRIPWNGESSPGLRTLHALIHHVGHAAAHDIIRLLHVDGVVYFLEQALEAALGRRAAVRGRFVAVKRWVWKSQEYCMDSGKVTRAVGGAAQGRVQHSVSGCQASKWLARAVAVQMAAWTSGNVVLLRSQWKGSWPGKLTDADGRLTVESRINSPIPMRESMRRQLRRGTRVHVMME</sequence>
<evidence type="ECO:0000313" key="1">
    <source>
        <dbReference type="EMBL" id="EME89065.1"/>
    </source>
</evidence>
<dbReference type="KEGG" id="pfj:MYCFIDRAFT_170590"/>
<dbReference type="Proteomes" id="UP000016932">
    <property type="component" value="Unassembled WGS sequence"/>
</dbReference>
<dbReference type="EMBL" id="KB446555">
    <property type="protein sequence ID" value="EME89065.1"/>
    <property type="molecule type" value="Genomic_DNA"/>
</dbReference>